<keyword evidence="12" id="KW-1185">Reference proteome</keyword>
<dbReference type="Proteomes" id="UP001066276">
    <property type="component" value="Chromosome 10"/>
</dbReference>
<evidence type="ECO:0000313" key="11">
    <source>
        <dbReference type="EMBL" id="KAJ1095816.1"/>
    </source>
</evidence>
<dbReference type="Gene3D" id="2.40.50.120">
    <property type="match status" value="1"/>
</dbReference>
<feature type="disulfide bond" evidence="9">
    <location>
        <begin position="225"/>
        <end position="244"/>
    </location>
</feature>
<evidence type="ECO:0000256" key="2">
    <source>
        <dbReference type="ARBA" id="ARBA00011027"/>
    </source>
</evidence>
<feature type="disulfide bond" evidence="9">
    <location>
        <begin position="85"/>
        <end position="152"/>
    </location>
</feature>
<dbReference type="InterPro" id="IPR001820">
    <property type="entry name" value="TIMP"/>
</dbReference>
<dbReference type="PANTHER" id="PTHR11844:SF25">
    <property type="entry name" value="NTR DOMAIN-CONTAINING PROTEIN"/>
    <property type="match status" value="1"/>
</dbReference>
<dbReference type="SUPFAM" id="SSF50242">
    <property type="entry name" value="TIMP-like"/>
    <property type="match status" value="1"/>
</dbReference>
<comment type="subcellular location">
    <subcellularLocation>
        <location evidence="1">Secreted</location>
    </subcellularLocation>
</comment>
<sequence>MAVGDRIQKEWENNMAAMRQAQGLDRATEVWVKEKSIPELSVNPQKTAPAELHLLIFRKTMETRKWITLMAVVFVLGAFSSADACRCILNHLQRSYCDSNAVLKAKFLEATTRTLPGSQDVQKGYKVKVGKVLKGKLALESLTFISSPSHSCGYIHPSTGFNKDYLITASNNNGDVSVNSCSYIVPWNKLLPKQRKGVEAAYNKGCTCGIEYCSSKPCSASEKTCSIEQYEGGDAENQLRNQICVPITRTTCEWRTIE</sequence>
<comment type="caution">
    <text evidence="11">The sequence shown here is derived from an EMBL/GenBank/DDBJ whole genome shotgun (WGS) entry which is preliminary data.</text>
</comment>
<evidence type="ECO:0000256" key="8">
    <source>
        <dbReference type="PIRSR" id="PIRSR601820-1"/>
    </source>
</evidence>
<keyword evidence="5" id="KW-0646">Protease inhibitor</keyword>
<dbReference type="Gene3D" id="3.90.370.10">
    <property type="entry name" value="Tissue inhibitor of metalloproteinase-1. Chain B, domain 1"/>
    <property type="match status" value="1"/>
</dbReference>
<organism evidence="11 12">
    <name type="scientific">Pleurodeles waltl</name>
    <name type="common">Iberian ribbed newt</name>
    <dbReference type="NCBI Taxonomy" id="8319"/>
    <lineage>
        <taxon>Eukaryota</taxon>
        <taxon>Metazoa</taxon>
        <taxon>Chordata</taxon>
        <taxon>Craniata</taxon>
        <taxon>Vertebrata</taxon>
        <taxon>Euteleostomi</taxon>
        <taxon>Amphibia</taxon>
        <taxon>Batrachia</taxon>
        <taxon>Caudata</taxon>
        <taxon>Salamandroidea</taxon>
        <taxon>Salamandridae</taxon>
        <taxon>Pleurodelinae</taxon>
        <taxon>Pleurodeles</taxon>
    </lineage>
</organism>
<evidence type="ECO:0000313" key="12">
    <source>
        <dbReference type="Proteomes" id="UP001066276"/>
    </source>
</evidence>
<feature type="domain" description="NTR" evidence="10">
    <location>
        <begin position="85"/>
        <end position="206"/>
    </location>
</feature>
<dbReference type="GO" id="GO:0046872">
    <property type="term" value="F:metal ion binding"/>
    <property type="evidence" value="ECO:0007669"/>
    <property type="project" value="UniProtKB-KW"/>
</dbReference>
<keyword evidence="7" id="KW-0481">Metalloenzyme inhibitor</keyword>
<evidence type="ECO:0000256" key="3">
    <source>
        <dbReference type="ARBA" id="ARBA00022525"/>
    </source>
</evidence>
<evidence type="ECO:0000256" key="6">
    <source>
        <dbReference type="ARBA" id="ARBA00023157"/>
    </source>
</evidence>
<feature type="disulfide bond" evidence="9">
    <location>
        <begin position="208"/>
        <end position="252"/>
    </location>
</feature>
<keyword evidence="3" id="KW-0964">Secreted</keyword>
<dbReference type="GO" id="GO:0005615">
    <property type="term" value="C:extracellular space"/>
    <property type="evidence" value="ECO:0007669"/>
    <property type="project" value="TreeGrafter"/>
</dbReference>
<dbReference type="EMBL" id="JANPWB010000014">
    <property type="protein sequence ID" value="KAJ1095816.1"/>
    <property type="molecule type" value="Genomic_DNA"/>
</dbReference>
<feature type="disulfide bond" evidence="9">
    <location>
        <begin position="97"/>
        <end position="206"/>
    </location>
</feature>
<keyword evidence="8" id="KW-0479">Metal-binding</keyword>
<feature type="disulfide bond" evidence="9">
    <location>
        <begin position="213"/>
        <end position="218"/>
    </location>
</feature>
<keyword evidence="4" id="KW-0483">Metalloprotease inhibitor</keyword>
<gene>
    <name evidence="11" type="ORF">NDU88_000967</name>
</gene>
<feature type="binding site" evidence="8">
    <location>
        <position position="85"/>
    </location>
    <ligand>
        <name>Zn(2+)</name>
        <dbReference type="ChEBI" id="CHEBI:29105"/>
        <note>ligand shared with metalloproteinase partner</note>
    </ligand>
</feature>
<dbReference type="PANTHER" id="PTHR11844">
    <property type="entry name" value="METALLOPROTEASE INHIBITOR"/>
    <property type="match status" value="1"/>
</dbReference>
<dbReference type="SMART" id="SM00206">
    <property type="entry name" value="NTR"/>
    <property type="match status" value="1"/>
</dbReference>
<dbReference type="InterPro" id="IPR027465">
    <property type="entry name" value="TIMP_C"/>
</dbReference>
<dbReference type="InterPro" id="IPR008993">
    <property type="entry name" value="TIMP-like_OB-fold"/>
</dbReference>
<protein>
    <recommendedName>
        <fullName evidence="10">NTR domain-containing protein</fullName>
    </recommendedName>
</protein>
<dbReference type="GO" id="GO:0008191">
    <property type="term" value="F:metalloendopeptidase inhibitor activity"/>
    <property type="evidence" value="ECO:0007669"/>
    <property type="project" value="InterPro"/>
</dbReference>
<evidence type="ECO:0000256" key="1">
    <source>
        <dbReference type="ARBA" id="ARBA00004613"/>
    </source>
</evidence>
<evidence type="ECO:0000256" key="9">
    <source>
        <dbReference type="PIRSR" id="PIRSR601820-3"/>
    </source>
</evidence>
<proteinExistence type="inferred from homology"/>
<name>A0AAV7LX69_PLEWA</name>
<dbReference type="GO" id="GO:0051045">
    <property type="term" value="P:negative regulation of membrane protein ectodomain proteolysis"/>
    <property type="evidence" value="ECO:0007669"/>
    <property type="project" value="TreeGrafter"/>
</dbReference>
<dbReference type="GO" id="GO:0002020">
    <property type="term" value="F:protease binding"/>
    <property type="evidence" value="ECO:0007669"/>
    <property type="project" value="TreeGrafter"/>
</dbReference>
<dbReference type="GO" id="GO:0031012">
    <property type="term" value="C:extracellular matrix"/>
    <property type="evidence" value="ECO:0007669"/>
    <property type="project" value="TreeGrafter"/>
</dbReference>
<reference evidence="11" key="1">
    <citation type="journal article" date="2022" name="bioRxiv">
        <title>Sequencing and chromosome-scale assembly of the giantPleurodeles waltlgenome.</title>
        <authorList>
            <person name="Brown T."/>
            <person name="Elewa A."/>
            <person name="Iarovenko S."/>
            <person name="Subramanian E."/>
            <person name="Araus A.J."/>
            <person name="Petzold A."/>
            <person name="Susuki M."/>
            <person name="Suzuki K.-i.T."/>
            <person name="Hayashi T."/>
            <person name="Toyoda A."/>
            <person name="Oliveira C."/>
            <person name="Osipova E."/>
            <person name="Leigh N.D."/>
            <person name="Simon A."/>
            <person name="Yun M.H."/>
        </authorList>
    </citation>
    <scope>NUCLEOTIDE SEQUENCE</scope>
    <source>
        <strain evidence="11">20211129_DDA</strain>
        <tissue evidence="11">Liver</tissue>
    </source>
</reference>
<dbReference type="Pfam" id="PF00965">
    <property type="entry name" value="TIMP"/>
    <property type="match status" value="1"/>
</dbReference>
<evidence type="ECO:0000259" key="10">
    <source>
        <dbReference type="PROSITE" id="PS50189"/>
    </source>
</evidence>
<dbReference type="InterPro" id="IPR001134">
    <property type="entry name" value="Netrin_domain"/>
</dbReference>
<evidence type="ECO:0000256" key="4">
    <source>
        <dbReference type="ARBA" id="ARBA00022608"/>
    </source>
</evidence>
<dbReference type="PROSITE" id="PS50189">
    <property type="entry name" value="NTR"/>
    <property type="match status" value="1"/>
</dbReference>
<evidence type="ECO:0000256" key="7">
    <source>
        <dbReference type="ARBA" id="ARBA00023215"/>
    </source>
</evidence>
<accession>A0AAV7LX69</accession>
<dbReference type="AlphaFoldDB" id="A0AAV7LX69"/>
<evidence type="ECO:0000256" key="5">
    <source>
        <dbReference type="ARBA" id="ARBA00022690"/>
    </source>
</evidence>
<comment type="similarity">
    <text evidence="2">Belongs to the protease inhibitor I35 (TIMP) family.</text>
</comment>
<keyword evidence="8" id="KW-0862">Zinc</keyword>
<feature type="disulfide bond" evidence="9">
    <location>
        <begin position="87"/>
        <end position="181"/>
    </location>
</feature>
<keyword evidence="6 9" id="KW-1015">Disulfide bond</keyword>